<accession>A0A1S8CR44</accession>
<dbReference type="InterPro" id="IPR014746">
    <property type="entry name" value="Gln_synth/guanido_kin_cat_dom"/>
</dbReference>
<dbReference type="Proteomes" id="UP000192132">
    <property type="component" value="Unassembled WGS sequence"/>
</dbReference>
<keyword evidence="6 8" id="KW-0067">ATP-binding</keyword>
<dbReference type="EMBL" id="MLCN01000037">
    <property type="protein sequence ID" value="ONG38111.1"/>
    <property type="molecule type" value="Genomic_DNA"/>
</dbReference>
<keyword evidence="12" id="KW-1185">Reference proteome</keyword>
<reference evidence="11 12" key="1">
    <citation type="submission" date="2016-10" db="EMBL/GenBank/DDBJ databases">
        <title>Draft Genome sequence of Alkanindiges sp. strain H1.</title>
        <authorList>
            <person name="Subhash Y."/>
            <person name="Lee S."/>
        </authorList>
    </citation>
    <scope>NUCLEOTIDE SEQUENCE [LARGE SCALE GENOMIC DNA]</scope>
    <source>
        <strain evidence="11 12">H1</strain>
    </source>
</reference>
<dbReference type="Gene3D" id="3.30.590.20">
    <property type="match status" value="1"/>
</dbReference>
<evidence type="ECO:0000256" key="7">
    <source>
        <dbReference type="ARBA" id="ARBA00048819"/>
    </source>
</evidence>
<comment type="pathway">
    <text evidence="1 8 9">Sulfur metabolism; glutathione biosynthesis; glutathione from L-cysteine and L-glutamate: step 1/2.</text>
</comment>
<dbReference type="OrthoDB" id="9803907at2"/>
<protein>
    <recommendedName>
        <fullName evidence="8">Glutamate--cysteine ligase</fullName>
        <ecNumber evidence="8">6.3.2.2</ecNumber>
    </recommendedName>
    <alternativeName>
        <fullName evidence="8">Gamma-ECS</fullName>
        <shortName evidence="8">GCS</shortName>
    </alternativeName>
    <alternativeName>
        <fullName evidence="8">Gamma-glutamylcysteine synthetase</fullName>
    </alternativeName>
</protein>
<evidence type="ECO:0000256" key="5">
    <source>
        <dbReference type="ARBA" id="ARBA00022741"/>
    </source>
</evidence>
<dbReference type="GO" id="GO:0004357">
    <property type="term" value="F:glutamate-cysteine ligase activity"/>
    <property type="evidence" value="ECO:0007669"/>
    <property type="project" value="UniProtKB-UniRule"/>
</dbReference>
<dbReference type="GO" id="GO:0005829">
    <property type="term" value="C:cytosol"/>
    <property type="evidence" value="ECO:0007669"/>
    <property type="project" value="TreeGrafter"/>
</dbReference>
<evidence type="ECO:0000256" key="2">
    <source>
        <dbReference type="ARBA" id="ARBA00008772"/>
    </source>
</evidence>
<dbReference type="SUPFAM" id="SSF55931">
    <property type="entry name" value="Glutamine synthetase/guanido kinase"/>
    <property type="match status" value="1"/>
</dbReference>
<comment type="similarity">
    <text evidence="2 8">Belongs to the glutamate--cysteine ligase type 1 family. Type 1 subfamily.</text>
</comment>
<comment type="catalytic activity">
    <reaction evidence="7 8 9">
        <text>L-cysteine + L-glutamate + ATP = gamma-L-glutamyl-L-cysteine + ADP + phosphate + H(+)</text>
        <dbReference type="Rhea" id="RHEA:13285"/>
        <dbReference type="ChEBI" id="CHEBI:15378"/>
        <dbReference type="ChEBI" id="CHEBI:29985"/>
        <dbReference type="ChEBI" id="CHEBI:30616"/>
        <dbReference type="ChEBI" id="CHEBI:35235"/>
        <dbReference type="ChEBI" id="CHEBI:43474"/>
        <dbReference type="ChEBI" id="CHEBI:58173"/>
        <dbReference type="ChEBI" id="CHEBI:456216"/>
        <dbReference type="EC" id="6.3.2.2"/>
    </reaction>
</comment>
<feature type="domain" description="Glutamate--cysteine ligase" evidence="10">
    <location>
        <begin position="19"/>
        <end position="388"/>
    </location>
</feature>
<evidence type="ECO:0000313" key="12">
    <source>
        <dbReference type="Proteomes" id="UP000192132"/>
    </source>
</evidence>
<keyword evidence="5 8" id="KW-0547">Nucleotide-binding</keyword>
<dbReference type="RefSeq" id="WP_076879029.1">
    <property type="nucleotide sequence ID" value="NZ_MLCN01000037.1"/>
</dbReference>
<organism evidence="11 12">
    <name type="scientific">Alkanindiges hydrocarboniclasticus</name>
    <dbReference type="NCBI Taxonomy" id="1907941"/>
    <lineage>
        <taxon>Bacteria</taxon>
        <taxon>Pseudomonadati</taxon>
        <taxon>Pseudomonadota</taxon>
        <taxon>Gammaproteobacteria</taxon>
        <taxon>Moraxellales</taxon>
        <taxon>Moraxellaceae</taxon>
        <taxon>Alkanindiges</taxon>
    </lineage>
</organism>
<dbReference type="UniPathway" id="UPA00142">
    <property type="reaction ID" value="UER00209"/>
</dbReference>
<evidence type="ECO:0000256" key="6">
    <source>
        <dbReference type="ARBA" id="ARBA00022840"/>
    </source>
</evidence>
<dbReference type="PANTHER" id="PTHR38761:SF1">
    <property type="entry name" value="GLUTAMATE--CYSTEINE LIGASE"/>
    <property type="match status" value="1"/>
</dbReference>
<dbReference type="STRING" id="1907941.BKE30_12995"/>
<dbReference type="AlphaFoldDB" id="A0A1S8CR44"/>
<sequence length="540" mass="61126">MRNPDLLTQFNVPAWLTPDHLSGMQRGIEKESLRMQANGFLSQTDHPRALGSALTHPHITTDYSEALIELITPPFSHPQQALDFLRQLHVVVQQNLPEGETLWPLSMPCMLDKDENNIPLARYGASHLGQFKTLYRRGLGVRYGRRMQTIAGVHYNVSFPDQLFAAWQQHSSTPVDLQQLGLQDYRSERYFGLIRNFLRLAPLVVYLLGASPSVCACFLSGRQHNLQPLVSGTMYLPEATALRMGRLGYQNSAQRGLGIHYNNMQDYIRGIEQAIHTPYQAFSELGLDDQNGEPLQINDHVLQIENEYYSPIRPKQIPQSGETPAQALKKRGVAYIELRAVDINPYSDIGIDLTSACFLEVVALYALLQDSPAIDDREQDCIDHNLIKVVDQGRKVNLSLTTPEGEYLFKPWARQQLEHMQAIAKLMDQGMQQPVYQAALQVMGKRLEHVEQTLSAQVLSDTVTAGGSWRFGHALASRYASQQVEQQLQPEQQQYFSQIAEQSWQAQAQLEQQQQGDFKTYLAPYRQNHAVLATSPKEHV</sequence>
<proteinExistence type="inferred from homology"/>
<evidence type="ECO:0000256" key="4">
    <source>
        <dbReference type="ARBA" id="ARBA00022684"/>
    </source>
</evidence>
<gene>
    <name evidence="8" type="primary">gshA</name>
    <name evidence="11" type="ORF">BKE30_12995</name>
</gene>
<name>A0A1S8CR44_9GAMM</name>
<evidence type="ECO:0000256" key="8">
    <source>
        <dbReference type="HAMAP-Rule" id="MF_00578"/>
    </source>
</evidence>
<comment type="caution">
    <text evidence="11">The sequence shown here is derived from an EMBL/GenBank/DDBJ whole genome shotgun (WGS) entry which is preliminary data.</text>
</comment>
<dbReference type="PANTHER" id="PTHR38761">
    <property type="entry name" value="GLUTAMATE--CYSTEINE LIGASE"/>
    <property type="match status" value="1"/>
</dbReference>
<dbReference type="GO" id="GO:0046872">
    <property type="term" value="F:metal ion binding"/>
    <property type="evidence" value="ECO:0007669"/>
    <property type="project" value="TreeGrafter"/>
</dbReference>
<dbReference type="InterPro" id="IPR006334">
    <property type="entry name" value="Glut_cys_ligase"/>
</dbReference>
<keyword evidence="3 8" id="KW-0436">Ligase</keyword>
<dbReference type="Pfam" id="PF04262">
    <property type="entry name" value="Glu_cys_ligase"/>
    <property type="match status" value="1"/>
</dbReference>
<evidence type="ECO:0000313" key="11">
    <source>
        <dbReference type="EMBL" id="ONG38111.1"/>
    </source>
</evidence>
<keyword evidence="4 8" id="KW-0317">Glutathione biosynthesis</keyword>
<evidence type="ECO:0000256" key="3">
    <source>
        <dbReference type="ARBA" id="ARBA00022598"/>
    </source>
</evidence>
<dbReference type="EC" id="6.3.2.2" evidence="8"/>
<dbReference type="HAMAP" id="MF_00578">
    <property type="entry name" value="Glu_cys_ligase"/>
    <property type="match status" value="1"/>
</dbReference>
<evidence type="ECO:0000256" key="1">
    <source>
        <dbReference type="ARBA" id="ARBA00005006"/>
    </source>
</evidence>
<dbReference type="InterPro" id="IPR007370">
    <property type="entry name" value="Glu_cys_ligase"/>
</dbReference>
<dbReference type="NCBIfam" id="TIGR01434">
    <property type="entry name" value="glu_cys_ligase"/>
    <property type="match status" value="1"/>
</dbReference>
<evidence type="ECO:0000259" key="10">
    <source>
        <dbReference type="Pfam" id="PF04262"/>
    </source>
</evidence>
<dbReference type="GO" id="GO:0005524">
    <property type="term" value="F:ATP binding"/>
    <property type="evidence" value="ECO:0007669"/>
    <property type="project" value="UniProtKB-KW"/>
</dbReference>
<evidence type="ECO:0000256" key="9">
    <source>
        <dbReference type="RuleBase" id="RU004391"/>
    </source>
</evidence>
<dbReference type="GO" id="GO:0006750">
    <property type="term" value="P:glutathione biosynthetic process"/>
    <property type="evidence" value="ECO:0007669"/>
    <property type="project" value="UniProtKB-UniRule"/>
</dbReference>